<evidence type="ECO:0000313" key="5">
    <source>
        <dbReference type="Proteomes" id="UP001501759"/>
    </source>
</evidence>
<dbReference type="InterPro" id="IPR050498">
    <property type="entry name" value="Ycf3"/>
</dbReference>
<evidence type="ECO:0000256" key="1">
    <source>
        <dbReference type="ARBA" id="ARBA00022737"/>
    </source>
</evidence>
<gene>
    <name evidence="4" type="ORF">GCM10023335_90490</name>
</gene>
<proteinExistence type="predicted"/>
<accession>A0ABP9JPD7</accession>
<dbReference type="Proteomes" id="UP001501759">
    <property type="component" value="Unassembled WGS sequence"/>
</dbReference>
<feature type="repeat" description="TPR" evidence="3">
    <location>
        <begin position="546"/>
        <end position="579"/>
    </location>
</feature>
<feature type="repeat" description="TPR" evidence="3">
    <location>
        <begin position="681"/>
        <end position="714"/>
    </location>
</feature>
<organism evidence="4 5">
    <name type="scientific">Streptomyces siamensis</name>
    <dbReference type="NCBI Taxonomy" id="1274986"/>
    <lineage>
        <taxon>Bacteria</taxon>
        <taxon>Bacillati</taxon>
        <taxon>Actinomycetota</taxon>
        <taxon>Actinomycetes</taxon>
        <taxon>Kitasatosporales</taxon>
        <taxon>Streptomycetaceae</taxon>
        <taxon>Streptomyces</taxon>
    </lineage>
</organism>
<dbReference type="InterPro" id="IPR019734">
    <property type="entry name" value="TPR_rpt"/>
</dbReference>
<name>A0ABP9JPD7_9ACTN</name>
<keyword evidence="1" id="KW-0677">Repeat</keyword>
<dbReference type="EMBL" id="BAABKB010000075">
    <property type="protein sequence ID" value="GAA5040223.1"/>
    <property type="molecule type" value="Genomic_DNA"/>
</dbReference>
<feature type="repeat" description="TPR" evidence="3">
    <location>
        <begin position="919"/>
        <end position="952"/>
    </location>
</feature>
<dbReference type="SMART" id="SM00028">
    <property type="entry name" value="TPR"/>
    <property type="match status" value="15"/>
</dbReference>
<feature type="repeat" description="TPR" evidence="3">
    <location>
        <begin position="749"/>
        <end position="782"/>
    </location>
</feature>
<keyword evidence="2 3" id="KW-0802">TPR repeat</keyword>
<evidence type="ECO:0000256" key="3">
    <source>
        <dbReference type="PROSITE-ProRule" id="PRU00339"/>
    </source>
</evidence>
<dbReference type="SUPFAM" id="SSF48452">
    <property type="entry name" value="TPR-like"/>
    <property type="match status" value="3"/>
</dbReference>
<comment type="caution">
    <text evidence="4">The sequence shown here is derived from an EMBL/GenBank/DDBJ whole genome shotgun (WGS) entry which is preliminary data.</text>
</comment>
<feature type="repeat" description="TPR" evidence="3">
    <location>
        <begin position="580"/>
        <end position="613"/>
    </location>
</feature>
<evidence type="ECO:0000313" key="4">
    <source>
        <dbReference type="EMBL" id="GAA5040223.1"/>
    </source>
</evidence>
<feature type="repeat" description="TPR" evidence="3">
    <location>
        <begin position="1088"/>
        <end position="1121"/>
    </location>
</feature>
<dbReference type="InterPro" id="IPR011990">
    <property type="entry name" value="TPR-like_helical_dom_sf"/>
</dbReference>
<dbReference type="PROSITE" id="PS50005">
    <property type="entry name" value="TPR"/>
    <property type="match status" value="6"/>
</dbReference>
<evidence type="ECO:0000256" key="2">
    <source>
        <dbReference type="ARBA" id="ARBA00022803"/>
    </source>
</evidence>
<dbReference type="Gene3D" id="1.25.40.10">
    <property type="entry name" value="Tetratricopeptide repeat domain"/>
    <property type="match status" value="4"/>
</dbReference>
<dbReference type="PANTHER" id="PTHR44858:SF1">
    <property type="entry name" value="UDP-N-ACETYLGLUCOSAMINE--PEPTIDE N-ACETYLGLUCOSAMINYLTRANSFERASE SPINDLY-RELATED"/>
    <property type="match status" value="1"/>
</dbReference>
<dbReference type="SUPFAM" id="SSF52540">
    <property type="entry name" value="P-loop containing nucleoside triphosphate hydrolases"/>
    <property type="match status" value="1"/>
</dbReference>
<dbReference type="Gene3D" id="3.40.50.300">
    <property type="entry name" value="P-loop containing nucleotide triphosphate hydrolases"/>
    <property type="match status" value="1"/>
</dbReference>
<dbReference type="PANTHER" id="PTHR44858">
    <property type="entry name" value="TETRATRICOPEPTIDE REPEAT PROTEIN 6"/>
    <property type="match status" value="1"/>
</dbReference>
<dbReference type="Pfam" id="PF14559">
    <property type="entry name" value="TPR_19"/>
    <property type="match status" value="1"/>
</dbReference>
<dbReference type="InterPro" id="IPR027417">
    <property type="entry name" value="P-loop_NTPase"/>
</dbReference>
<reference evidence="5" key="1">
    <citation type="journal article" date="2019" name="Int. J. Syst. Evol. Microbiol.">
        <title>The Global Catalogue of Microorganisms (GCM) 10K type strain sequencing project: providing services to taxonomists for standard genome sequencing and annotation.</title>
        <authorList>
            <consortium name="The Broad Institute Genomics Platform"/>
            <consortium name="The Broad Institute Genome Sequencing Center for Infectious Disease"/>
            <person name="Wu L."/>
            <person name="Ma J."/>
        </authorList>
    </citation>
    <scope>NUCLEOTIDE SEQUENCE [LARGE SCALE GENOMIC DNA]</scope>
    <source>
        <strain evidence="5">JCM 18409</strain>
    </source>
</reference>
<protein>
    <submittedName>
        <fullName evidence="4">Tetratricopeptide repeat protein</fullName>
    </submittedName>
</protein>
<sequence length="1239" mass="136436">MAREKPSLQSLMRKQQQPHFVARRGELDRFAENLALAPDDPQKRFLVHVHGPAGVGKTTLVEQFRHRAQQQDTLIALTDETSVTVLEVMQAISRQCSEQGVPLKSFDKLAAAYWEGRLKVEAGASPESPEPSAGSRAAAQVGIGLANQVPLLGLITPALDSGLLAQGADQLRQSLVRTFRDPQQIKLVTTPVEVLTPVFVEDFGAASESRDRVTLFFDTHEKTAAFLDPWLIQLLSGRYGPLPVNVVVTLSGQNRLDQNRWARYLAMVEDVPLSLFSDEEARQLLDGWNITDEPVVQEIISLSGGLPLLVMTLAASRPSAAAEVGDPSDTAVGQLLKWVTDPVLRDAALSGALPRRLDEDALRTAVAGDGTAGDRTVPELLAWLRRQPFISEVGGECRYHDLVRTQILRLQRRQSPRRWRIQHSALASAFASADADTAADRGETQQWQDDAWQRRRCEETYHRLCAGASEATTDAVRHAVRAAFNGAPAARRWSAMLYQAGQDGGITELSAFGRRLTLSVDQADSGVLGYIAALLESPLLDDATRAAAHALRGREYRSRGEYSSALQEYGRSMRLAPERQGAYEGRGETYRLMNRYEDALADFDRSLELEPGGAWSLALRGVVRIALGRNAQGFDDLDRSVRLSPNSAWFLAHRGEANRLMGRYEQALDDLDRAVAMSADEWTLRYRGLTYYAMDQNSAALADFRRASELRPDHALLHAACAVVCRRLGRTEESLADFERAVALSPDDPSVLKLRADFHFASGRYPQAVADLERVIQVSPDDVWAISVRGEALRLSGRPSDALSVFDAVLEHDADHVWARARRAEVLRHLGRFGEAFAEADRALALAPEDDWTLAVRGMTRILAGQLRSGEEDLDRALDINPDSLPVRGNRAHLYNFQGRHRDALDEFERVLATTPTDTAAIVGRGVAYQELGRHHRARGDFESAAALAPDDPWTRAALAASRSITERYEQGESPLDRLIAESPDVEALSRRVGVRCLSGRYAEALSDLDLLRALRPEGSYLPYAAGVLRVLGRFEEASEAADAAVAVDPDSSRALLQRALVRYSLDRFDDALTDLDRVVQLTSHREADSLASRGEVLRSLDRGPEALADLDRAVELKPRAGIPHYVAGLVLGAVGDEDAAAERLDQAERLLLHEAALPAMEARARGFLLLVQCARRRGDAAERRLSEFASSGPTRWQVQEILVSLDKLVAALPPVEEQSTAVRRRLHALENRAPMPGV</sequence>
<dbReference type="RefSeq" id="WP_345658892.1">
    <property type="nucleotide sequence ID" value="NZ_BAABKB010000075.1"/>
</dbReference>
<dbReference type="Pfam" id="PF13432">
    <property type="entry name" value="TPR_16"/>
    <property type="match status" value="4"/>
</dbReference>
<keyword evidence="5" id="KW-1185">Reference proteome</keyword>